<name>A0A1M6RF98_9AQUI</name>
<evidence type="ECO:0000313" key="2">
    <source>
        <dbReference type="Proteomes" id="UP000189810"/>
    </source>
</evidence>
<keyword evidence="2" id="KW-1185">Reference proteome</keyword>
<evidence type="ECO:0000313" key="1">
    <source>
        <dbReference type="EMBL" id="SHK31066.1"/>
    </source>
</evidence>
<gene>
    <name evidence="1" type="ORF">SAMN05444391_0624</name>
</gene>
<proteinExistence type="predicted"/>
<dbReference type="AlphaFoldDB" id="A0A1M6RF98"/>
<accession>A0A1M6RF98</accession>
<protein>
    <submittedName>
        <fullName evidence="1">Uncharacterized protein</fullName>
    </submittedName>
</protein>
<reference evidence="1 2" key="1">
    <citation type="submission" date="2016-11" db="EMBL/GenBank/DDBJ databases">
        <authorList>
            <person name="Jaros S."/>
            <person name="Januszkiewicz K."/>
            <person name="Wedrychowicz H."/>
        </authorList>
    </citation>
    <scope>NUCLEOTIDE SEQUENCE [LARGE SCALE GENOMIC DNA]</scope>
    <source>
        <strain evidence="1 2">DSM 19557</strain>
    </source>
</reference>
<dbReference type="EMBL" id="LT670846">
    <property type="protein sequence ID" value="SHK31066.1"/>
    <property type="molecule type" value="Genomic_DNA"/>
</dbReference>
<sequence>MITGALLSGFRQVSNLPGGVERYSEALYSINLDEVSNLPGGVERITVSIAYVMQMKVSNLPGGVESASWHLPPLKDFYKFLIFLVELKASISLISAL</sequence>
<organism evidence="1 2">
    <name type="scientific">Thermocrinis minervae</name>
    <dbReference type="NCBI Taxonomy" id="381751"/>
    <lineage>
        <taxon>Bacteria</taxon>
        <taxon>Pseudomonadati</taxon>
        <taxon>Aquificota</taxon>
        <taxon>Aquificia</taxon>
        <taxon>Aquificales</taxon>
        <taxon>Aquificaceae</taxon>
        <taxon>Thermocrinis</taxon>
    </lineage>
</organism>
<dbReference type="Proteomes" id="UP000189810">
    <property type="component" value="Chromosome I"/>
</dbReference>